<evidence type="ECO:0000256" key="6">
    <source>
        <dbReference type="SAM" id="Phobius"/>
    </source>
</evidence>
<evidence type="ECO:0000256" key="3">
    <source>
        <dbReference type="ARBA" id="ARBA00022692"/>
    </source>
</evidence>
<keyword evidence="3 6" id="KW-0812">Transmembrane</keyword>
<dbReference type="AlphaFoldDB" id="A0A1I3WM73"/>
<feature type="transmembrane region" description="Helical" evidence="6">
    <location>
        <begin position="149"/>
        <end position="170"/>
    </location>
</feature>
<feature type="transmembrane region" description="Helical" evidence="6">
    <location>
        <begin position="71"/>
        <end position="92"/>
    </location>
</feature>
<evidence type="ECO:0000256" key="4">
    <source>
        <dbReference type="ARBA" id="ARBA00022989"/>
    </source>
</evidence>
<evidence type="ECO:0000313" key="8">
    <source>
        <dbReference type="Proteomes" id="UP000199630"/>
    </source>
</evidence>
<reference evidence="8" key="1">
    <citation type="submission" date="2016-10" db="EMBL/GenBank/DDBJ databases">
        <authorList>
            <person name="Varghese N."/>
            <person name="Submissions S."/>
        </authorList>
    </citation>
    <scope>NUCLEOTIDE SEQUENCE [LARGE SCALE GENOMIC DNA]</scope>
    <source>
        <strain evidence="8">DSM 26471</strain>
    </source>
</reference>
<evidence type="ECO:0000313" key="7">
    <source>
        <dbReference type="EMBL" id="SFK07561.1"/>
    </source>
</evidence>
<keyword evidence="8" id="KW-1185">Reference proteome</keyword>
<dbReference type="PANTHER" id="PTHR30086:SF20">
    <property type="entry name" value="ARGININE EXPORTER PROTEIN ARGO-RELATED"/>
    <property type="match status" value="1"/>
</dbReference>
<accession>A0A1I3WM73</accession>
<evidence type="ECO:0000256" key="1">
    <source>
        <dbReference type="ARBA" id="ARBA00004651"/>
    </source>
</evidence>
<dbReference type="GO" id="GO:0005886">
    <property type="term" value="C:plasma membrane"/>
    <property type="evidence" value="ECO:0007669"/>
    <property type="project" value="UniProtKB-SubCell"/>
</dbReference>
<comment type="subcellular location">
    <subcellularLocation>
        <location evidence="1">Cell membrane</location>
        <topology evidence="1">Multi-pass membrane protein</topology>
    </subcellularLocation>
</comment>
<evidence type="ECO:0000256" key="5">
    <source>
        <dbReference type="ARBA" id="ARBA00023136"/>
    </source>
</evidence>
<dbReference type="STRING" id="588602.SAMN04487991_3785"/>
<dbReference type="Pfam" id="PF01810">
    <property type="entry name" value="LysE"/>
    <property type="match status" value="1"/>
</dbReference>
<name>A0A1I3WM73_9RHOB</name>
<feature type="transmembrane region" description="Helical" evidence="6">
    <location>
        <begin position="36"/>
        <end position="59"/>
    </location>
</feature>
<dbReference type="Proteomes" id="UP000199630">
    <property type="component" value="Unassembled WGS sequence"/>
</dbReference>
<dbReference type="EMBL" id="FORH01000008">
    <property type="protein sequence ID" value="SFK07561.1"/>
    <property type="molecule type" value="Genomic_DNA"/>
</dbReference>
<organism evidence="7 8">
    <name type="scientific">Celeribacter neptunius</name>
    <dbReference type="NCBI Taxonomy" id="588602"/>
    <lineage>
        <taxon>Bacteria</taxon>
        <taxon>Pseudomonadati</taxon>
        <taxon>Pseudomonadota</taxon>
        <taxon>Alphaproteobacteria</taxon>
        <taxon>Rhodobacterales</taxon>
        <taxon>Roseobacteraceae</taxon>
        <taxon>Celeribacter</taxon>
    </lineage>
</organism>
<keyword evidence="2" id="KW-1003">Cell membrane</keyword>
<keyword evidence="5 6" id="KW-0472">Membrane</keyword>
<feature type="transmembrane region" description="Helical" evidence="6">
    <location>
        <begin position="182"/>
        <end position="204"/>
    </location>
</feature>
<dbReference type="GO" id="GO:0015171">
    <property type="term" value="F:amino acid transmembrane transporter activity"/>
    <property type="evidence" value="ECO:0007669"/>
    <property type="project" value="TreeGrafter"/>
</dbReference>
<dbReference type="RefSeq" id="WP_177213220.1">
    <property type="nucleotide sequence ID" value="NZ_FORH01000008.1"/>
</dbReference>
<protein>
    <submittedName>
        <fullName evidence="7">L-lysine exporter family protein LysE/ArgO</fullName>
    </submittedName>
</protein>
<dbReference type="PANTHER" id="PTHR30086">
    <property type="entry name" value="ARGININE EXPORTER PROTEIN ARGO"/>
    <property type="match status" value="1"/>
</dbReference>
<evidence type="ECO:0000256" key="2">
    <source>
        <dbReference type="ARBA" id="ARBA00022475"/>
    </source>
</evidence>
<sequence length="205" mass="21854">MINAALTGFLTGLSLIVAIGAQNAFVLRQGLWRRHVLAVVLACAFSDALLISVGVYASAQISQRIPALLPLMRWGGAAFLTVYGAKAAWAAYKGGEHLDAARNDAARDSQSLRAALLTCLALTWLNPHVYLDTVVLLGAISARFAEARAGFALGAVTASFLFFFALGYGARLLQPLFARPRAWQLLDALIALVMWKIALSLVLAG</sequence>
<proteinExistence type="predicted"/>
<keyword evidence="4 6" id="KW-1133">Transmembrane helix</keyword>
<dbReference type="InterPro" id="IPR001123">
    <property type="entry name" value="LeuE-type"/>
</dbReference>
<gene>
    <name evidence="7" type="ORF">SAMN04487991_3785</name>
</gene>